<dbReference type="Proteomes" id="UP000217103">
    <property type="component" value="Unassembled WGS sequence"/>
</dbReference>
<feature type="domain" description="DUF397" evidence="1">
    <location>
        <begin position="29"/>
        <end position="79"/>
    </location>
</feature>
<dbReference type="RefSeq" id="WP_207549970.1">
    <property type="nucleotide sequence ID" value="NZ_FNKK01000002.1"/>
</dbReference>
<evidence type="ECO:0000313" key="2">
    <source>
        <dbReference type="EMBL" id="SDQ99443.1"/>
    </source>
</evidence>
<proteinExistence type="predicted"/>
<gene>
    <name evidence="2" type="ORF">SAMN04489764_2950</name>
</gene>
<name>A0A1H1FE83_9ACTN</name>
<dbReference type="AlphaFoldDB" id="A0A1H1FE83"/>
<dbReference type="Pfam" id="PF04149">
    <property type="entry name" value="DUF397"/>
    <property type="match status" value="1"/>
</dbReference>
<protein>
    <recommendedName>
        <fullName evidence="1">DUF397 domain-containing protein</fullName>
    </recommendedName>
</protein>
<dbReference type="STRING" id="35622.SAMN04489764_2950"/>
<dbReference type="InterPro" id="IPR007278">
    <property type="entry name" value="DUF397"/>
</dbReference>
<accession>A0A1H1FE83</accession>
<evidence type="ECO:0000259" key="1">
    <source>
        <dbReference type="Pfam" id="PF04149"/>
    </source>
</evidence>
<sequence length="87" mass="9171">MTTTHFTGVAEDGVADATVTTVDFSQAIWRKSSRSGNGGNCVEVAVVGDTIGVRDSKRPADGILAFGSREWRAFIMGVKDGEFDSAS</sequence>
<reference evidence="2 3" key="1">
    <citation type="submission" date="2016-10" db="EMBL/GenBank/DDBJ databases">
        <authorList>
            <person name="de Groot N.N."/>
        </authorList>
    </citation>
    <scope>NUCLEOTIDE SEQUENCE [LARGE SCALE GENOMIC DNA]</scope>
    <source>
        <strain evidence="2 3">DSM 43794</strain>
    </source>
</reference>
<evidence type="ECO:0000313" key="3">
    <source>
        <dbReference type="Proteomes" id="UP000217103"/>
    </source>
</evidence>
<keyword evidence="3" id="KW-1185">Reference proteome</keyword>
<organism evidence="2 3">
    <name type="scientific">Thermostaphylospora chromogena</name>
    <dbReference type="NCBI Taxonomy" id="35622"/>
    <lineage>
        <taxon>Bacteria</taxon>
        <taxon>Bacillati</taxon>
        <taxon>Actinomycetota</taxon>
        <taxon>Actinomycetes</taxon>
        <taxon>Streptosporangiales</taxon>
        <taxon>Thermomonosporaceae</taxon>
        <taxon>Thermostaphylospora</taxon>
    </lineage>
</organism>
<dbReference type="EMBL" id="FNKK01000002">
    <property type="protein sequence ID" value="SDQ99443.1"/>
    <property type="molecule type" value="Genomic_DNA"/>
</dbReference>